<dbReference type="InterPro" id="IPR025580">
    <property type="entry name" value="Gp46"/>
</dbReference>
<feature type="compositionally biased region" description="Gly residues" evidence="2">
    <location>
        <begin position="38"/>
        <end position="51"/>
    </location>
</feature>
<feature type="compositionally biased region" description="Basic and acidic residues" evidence="2">
    <location>
        <begin position="188"/>
        <end position="207"/>
    </location>
</feature>
<dbReference type="Proteomes" id="UP000014023">
    <property type="component" value="Unassembled WGS sequence"/>
</dbReference>
<protein>
    <recommendedName>
        <fullName evidence="5">DUF4355 domain-containing protein</fullName>
    </recommendedName>
</protein>
<dbReference type="RefSeq" id="WP_016124446.1">
    <property type="nucleotide sequence ID" value="NZ_KB976254.1"/>
</dbReference>
<evidence type="ECO:0000256" key="1">
    <source>
        <dbReference type="SAM" id="Coils"/>
    </source>
</evidence>
<feature type="region of interest" description="Disordered" evidence="2">
    <location>
        <begin position="26"/>
        <end position="53"/>
    </location>
</feature>
<accession>A0A9W5Q7D1</accession>
<keyword evidence="1" id="KW-0175">Coiled coil</keyword>
<evidence type="ECO:0000256" key="2">
    <source>
        <dbReference type="SAM" id="MobiDB-lite"/>
    </source>
</evidence>
<evidence type="ECO:0000313" key="4">
    <source>
        <dbReference type="Proteomes" id="UP000014023"/>
    </source>
</evidence>
<comment type="caution">
    <text evidence="3">The sequence shown here is derived from an EMBL/GenBank/DDBJ whole genome shotgun (WGS) entry which is preliminary data.</text>
</comment>
<dbReference type="AlphaFoldDB" id="A0A9W5Q7D1"/>
<feature type="coiled-coil region" evidence="1">
    <location>
        <begin position="58"/>
        <end position="127"/>
    </location>
</feature>
<proteinExistence type="predicted"/>
<evidence type="ECO:0000313" key="3">
    <source>
        <dbReference type="EMBL" id="EOO68973.1"/>
    </source>
</evidence>
<dbReference type="EMBL" id="AHFL01000006">
    <property type="protein sequence ID" value="EOO68973.1"/>
    <property type="molecule type" value="Genomic_DNA"/>
</dbReference>
<name>A0A9W5Q7D1_BACCE</name>
<dbReference type="Pfam" id="PF14265">
    <property type="entry name" value="DUF4355"/>
    <property type="match status" value="1"/>
</dbReference>
<reference evidence="3 4" key="1">
    <citation type="submission" date="2012-12" db="EMBL/GenBank/DDBJ databases">
        <title>The Genome Sequence of Bacillus cereus VD196.</title>
        <authorList>
            <consortium name="The Broad Institute Genome Sequencing Platform"/>
            <consortium name="The Broad Institute Genome Sequencing Center for Infectious Disease"/>
            <person name="Feldgarden M."/>
            <person name="Van der Auwera G.A."/>
            <person name="Mahillon J."/>
            <person name="Duprez V."/>
            <person name="Timmery S."/>
            <person name="Mattelet C."/>
            <person name="Dierick K."/>
            <person name="Sun M."/>
            <person name="Yu Z."/>
            <person name="Zhu L."/>
            <person name="Hu X."/>
            <person name="Shank E.B."/>
            <person name="Swiecicka I."/>
            <person name="Hansen B.M."/>
            <person name="Andrup L."/>
            <person name="Walker B."/>
            <person name="Young S.K."/>
            <person name="Zeng Q."/>
            <person name="Gargeya S."/>
            <person name="Fitzgerald M."/>
            <person name="Haas B."/>
            <person name="Abouelleil A."/>
            <person name="Alvarado L."/>
            <person name="Arachchi H.M."/>
            <person name="Berlin A.M."/>
            <person name="Chapman S.B."/>
            <person name="Dewar J."/>
            <person name="Goldberg J."/>
            <person name="Griggs A."/>
            <person name="Gujja S."/>
            <person name="Hansen M."/>
            <person name="Howarth C."/>
            <person name="Imamovic A."/>
            <person name="Larimer J."/>
            <person name="McCowan C."/>
            <person name="Murphy C."/>
            <person name="Neiman D."/>
            <person name="Pearson M."/>
            <person name="Priest M."/>
            <person name="Roberts A."/>
            <person name="Saif S."/>
            <person name="Shea T."/>
            <person name="Sisk P."/>
            <person name="Sykes S."/>
            <person name="Wortman J."/>
            <person name="Nusbaum C."/>
            <person name="Birren B."/>
        </authorList>
    </citation>
    <scope>NUCLEOTIDE SEQUENCE [LARGE SCALE GENOMIC DNA]</scope>
    <source>
        <strain evidence="3 4">VD196</strain>
    </source>
</reference>
<organism evidence="3 4">
    <name type="scientific">Bacillus cereus VD196</name>
    <dbReference type="NCBI Taxonomy" id="1053243"/>
    <lineage>
        <taxon>Bacteria</taxon>
        <taxon>Bacillati</taxon>
        <taxon>Bacillota</taxon>
        <taxon>Bacilli</taxon>
        <taxon>Bacillales</taxon>
        <taxon>Bacillaceae</taxon>
        <taxon>Bacillus</taxon>
        <taxon>Bacillus cereus group</taxon>
    </lineage>
</organism>
<evidence type="ECO:0008006" key="5">
    <source>
        <dbReference type="Google" id="ProtNLM"/>
    </source>
</evidence>
<gene>
    <name evidence="3" type="ORF">IKE_00907</name>
</gene>
<feature type="region of interest" description="Disordered" evidence="2">
    <location>
        <begin position="172"/>
        <end position="207"/>
    </location>
</feature>
<sequence>MKKVLVSTGIVKPAIRLSDIKHGLQFFSEGGEGDGGEGSEGGENGEGGASGGAVTFTKEQLEERVQAEVNRVAGKIRKEEARKARETAEKEFGDKSKTEIETLMDEMRTIKEERDQEKKTANALKMKDIAIAKLSDAGFGAGFAMNVIGETEEEIAKNVEAFKANLDGELTKRVKSNLADKTPGGSKDAGEKGGSDPIRDAFMKEWQ</sequence>